<dbReference type="OrthoDB" id="5314275at2759"/>
<protein>
    <submittedName>
        <fullName evidence="2">Uncharacterized protein</fullName>
    </submittedName>
</protein>
<feature type="region of interest" description="Disordered" evidence="1">
    <location>
        <begin position="133"/>
        <end position="172"/>
    </location>
</feature>
<dbReference type="VEuPathDB" id="FungiDB:TREMEDRAFT_63211"/>
<sequence>MRRVSRIVFTWRVGPPCFDRPPAQADSYYRYDPFEAFSLPAQKLNRAWELHTPRQLVSHDVSEEDWTRFITDLSQEALHSAQHDWAGRNRNALGRGPQPVLTDGVHSLLASWAVAFFAPRGIRVYAAQNGQRVIPPPIEPLSSRGISRASDYSSATSDEEESESGWGEENEAKRRDMYLPRRERELRSRERARARRRERRRTMREEERRSYGEGDWEVHFVHMTPTIWQAGARPRTYGEPVLRRRR</sequence>
<accession>A0A4Q1BIY3</accession>
<gene>
    <name evidence="2" type="ORF">M231_05142</name>
</gene>
<feature type="compositionally biased region" description="Acidic residues" evidence="1">
    <location>
        <begin position="157"/>
        <end position="169"/>
    </location>
</feature>
<dbReference type="InParanoid" id="A0A4Q1BIY3"/>
<evidence type="ECO:0000313" key="2">
    <source>
        <dbReference type="EMBL" id="RXK37600.1"/>
    </source>
</evidence>
<evidence type="ECO:0000256" key="1">
    <source>
        <dbReference type="SAM" id="MobiDB-lite"/>
    </source>
</evidence>
<feature type="region of interest" description="Disordered" evidence="1">
    <location>
        <begin position="184"/>
        <end position="211"/>
    </location>
</feature>
<comment type="caution">
    <text evidence="2">The sequence shown here is derived from an EMBL/GenBank/DDBJ whole genome shotgun (WGS) entry which is preliminary data.</text>
</comment>
<organism evidence="2 3">
    <name type="scientific">Tremella mesenterica</name>
    <name type="common">Jelly fungus</name>
    <dbReference type="NCBI Taxonomy" id="5217"/>
    <lineage>
        <taxon>Eukaryota</taxon>
        <taxon>Fungi</taxon>
        <taxon>Dikarya</taxon>
        <taxon>Basidiomycota</taxon>
        <taxon>Agaricomycotina</taxon>
        <taxon>Tremellomycetes</taxon>
        <taxon>Tremellales</taxon>
        <taxon>Tremellaceae</taxon>
        <taxon>Tremella</taxon>
    </lineage>
</organism>
<dbReference type="EMBL" id="SDIL01000065">
    <property type="protein sequence ID" value="RXK37600.1"/>
    <property type="molecule type" value="Genomic_DNA"/>
</dbReference>
<dbReference type="Pfam" id="PF15496">
    <property type="entry name" value="DUF4646"/>
    <property type="match status" value="1"/>
</dbReference>
<name>A0A4Q1BIY3_TREME</name>
<dbReference type="Proteomes" id="UP000289152">
    <property type="component" value="Unassembled WGS sequence"/>
</dbReference>
<dbReference type="STRING" id="5217.A0A4Q1BIY3"/>
<proteinExistence type="predicted"/>
<dbReference type="InterPro" id="IPR028018">
    <property type="entry name" value="DUF4646"/>
</dbReference>
<dbReference type="AlphaFoldDB" id="A0A4Q1BIY3"/>
<evidence type="ECO:0000313" key="3">
    <source>
        <dbReference type="Proteomes" id="UP000289152"/>
    </source>
</evidence>
<keyword evidence="3" id="KW-1185">Reference proteome</keyword>
<feature type="compositionally biased region" description="Basic residues" evidence="1">
    <location>
        <begin position="192"/>
        <end position="202"/>
    </location>
</feature>
<reference evidence="2 3" key="1">
    <citation type="submission" date="2016-06" db="EMBL/GenBank/DDBJ databases">
        <title>Evolution of pathogenesis and genome organization in the Tremellales.</title>
        <authorList>
            <person name="Cuomo C."/>
            <person name="Litvintseva A."/>
            <person name="Heitman J."/>
            <person name="Chen Y."/>
            <person name="Sun S."/>
            <person name="Springer D."/>
            <person name="Dromer F."/>
            <person name="Young S."/>
            <person name="Zeng Q."/>
            <person name="Chapman S."/>
            <person name="Gujja S."/>
            <person name="Saif S."/>
            <person name="Birren B."/>
        </authorList>
    </citation>
    <scope>NUCLEOTIDE SEQUENCE [LARGE SCALE GENOMIC DNA]</scope>
    <source>
        <strain evidence="2 3">ATCC 28783</strain>
    </source>
</reference>